<dbReference type="SMART" id="SM00355">
    <property type="entry name" value="ZnF_C2H2"/>
    <property type="match status" value="2"/>
</dbReference>
<evidence type="ECO:0000256" key="5">
    <source>
        <dbReference type="PROSITE-ProRule" id="PRU00042"/>
    </source>
</evidence>
<dbReference type="Proteomes" id="UP000054560">
    <property type="component" value="Unassembled WGS sequence"/>
</dbReference>
<dbReference type="PROSITE" id="PS00028">
    <property type="entry name" value="ZINC_FINGER_C2H2_1"/>
    <property type="match status" value="2"/>
</dbReference>
<proteinExistence type="predicted"/>
<dbReference type="AlphaFoldDB" id="A0A0L0F247"/>
<protein>
    <recommendedName>
        <fullName evidence="6">C2H2-type domain-containing protein</fullName>
    </recommendedName>
</protein>
<evidence type="ECO:0000313" key="7">
    <source>
        <dbReference type="EMBL" id="KNC70248.1"/>
    </source>
</evidence>
<organism evidence="7 8">
    <name type="scientific">Sphaeroforma arctica JP610</name>
    <dbReference type="NCBI Taxonomy" id="667725"/>
    <lineage>
        <taxon>Eukaryota</taxon>
        <taxon>Ichthyosporea</taxon>
        <taxon>Ichthyophonida</taxon>
        <taxon>Sphaeroforma</taxon>
    </lineage>
</organism>
<keyword evidence="3 5" id="KW-0863">Zinc-finger</keyword>
<evidence type="ECO:0000256" key="3">
    <source>
        <dbReference type="ARBA" id="ARBA00022771"/>
    </source>
</evidence>
<evidence type="ECO:0000256" key="1">
    <source>
        <dbReference type="ARBA" id="ARBA00022723"/>
    </source>
</evidence>
<keyword evidence="2" id="KW-0677">Repeat</keyword>
<dbReference type="GO" id="GO:0000981">
    <property type="term" value="F:DNA-binding transcription factor activity, RNA polymerase II-specific"/>
    <property type="evidence" value="ECO:0007669"/>
    <property type="project" value="TreeGrafter"/>
</dbReference>
<keyword evidence="4" id="KW-0862">Zinc</keyword>
<dbReference type="InterPro" id="IPR013087">
    <property type="entry name" value="Znf_C2H2_type"/>
</dbReference>
<evidence type="ECO:0000256" key="4">
    <source>
        <dbReference type="ARBA" id="ARBA00022833"/>
    </source>
</evidence>
<dbReference type="InterPro" id="IPR036236">
    <property type="entry name" value="Znf_C2H2_sf"/>
</dbReference>
<dbReference type="GO" id="GO:0000978">
    <property type="term" value="F:RNA polymerase II cis-regulatory region sequence-specific DNA binding"/>
    <property type="evidence" value="ECO:0007669"/>
    <property type="project" value="TreeGrafter"/>
</dbReference>
<name>A0A0L0F247_9EUKA</name>
<dbReference type="PANTHER" id="PTHR23235:SF178">
    <property type="entry name" value="C2H2-TYPE DOMAIN-CONTAINING PROTEIN-RELATED"/>
    <property type="match status" value="1"/>
</dbReference>
<dbReference type="PROSITE" id="PS50157">
    <property type="entry name" value="ZINC_FINGER_C2H2_2"/>
    <property type="match status" value="2"/>
</dbReference>
<dbReference type="PANTHER" id="PTHR23235">
    <property type="entry name" value="KRUEPPEL-LIKE TRANSCRIPTION FACTOR"/>
    <property type="match status" value="1"/>
</dbReference>
<dbReference type="GO" id="GO:0008270">
    <property type="term" value="F:zinc ion binding"/>
    <property type="evidence" value="ECO:0007669"/>
    <property type="project" value="UniProtKB-KW"/>
</dbReference>
<sequence>MHADAVLEKVVGDGGLALASVGEPIGVGQAAVAGQTGGTNTAVAGSGHLTGTMVVKDATGNPTAGVGGVLIQYQDPATLPRVHKCTYEGCAASFSRGTSLANHSKTHNKERPYECTECGQTFMGPGYLSRHLKIHRKKAERAATLQLNWQW</sequence>
<dbReference type="GeneID" id="25917731"/>
<evidence type="ECO:0000256" key="2">
    <source>
        <dbReference type="ARBA" id="ARBA00022737"/>
    </source>
</evidence>
<dbReference type="STRING" id="667725.A0A0L0F247"/>
<dbReference type="eggNOG" id="KOG1721">
    <property type="taxonomic scope" value="Eukaryota"/>
</dbReference>
<dbReference type="Gene3D" id="3.30.160.60">
    <property type="entry name" value="Classic Zinc Finger"/>
    <property type="match status" value="2"/>
</dbReference>
<dbReference type="OrthoDB" id="654211at2759"/>
<dbReference type="SUPFAM" id="SSF57667">
    <property type="entry name" value="beta-beta-alpha zinc fingers"/>
    <property type="match status" value="1"/>
</dbReference>
<dbReference type="RefSeq" id="XP_014144150.1">
    <property type="nucleotide sequence ID" value="XM_014288675.1"/>
</dbReference>
<gene>
    <name evidence="7" type="ORF">SARC_17227</name>
</gene>
<feature type="domain" description="C2H2-type" evidence="6">
    <location>
        <begin position="83"/>
        <end position="112"/>
    </location>
</feature>
<evidence type="ECO:0000259" key="6">
    <source>
        <dbReference type="PROSITE" id="PS50157"/>
    </source>
</evidence>
<evidence type="ECO:0000313" key="8">
    <source>
        <dbReference type="Proteomes" id="UP000054560"/>
    </source>
</evidence>
<dbReference type="FunFam" id="3.30.160.60:FF:002343">
    <property type="entry name" value="Zinc finger protein 33A"/>
    <property type="match status" value="1"/>
</dbReference>
<keyword evidence="8" id="KW-1185">Reference proteome</keyword>
<dbReference type="Pfam" id="PF00096">
    <property type="entry name" value="zf-C2H2"/>
    <property type="match status" value="1"/>
</dbReference>
<keyword evidence="1" id="KW-0479">Metal-binding</keyword>
<reference evidence="7 8" key="1">
    <citation type="submission" date="2011-02" db="EMBL/GenBank/DDBJ databases">
        <title>The Genome Sequence of Sphaeroforma arctica JP610.</title>
        <authorList>
            <consortium name="The Broad Institute Genome Sequencing Platform"/>
            <person name="Russ C."/>
            <person name="Cuomo C."/>
            <person name="Young S.K."/>
            <person name="Zeng Q."/>
            <person name="Gargeya S."/>
            <person name="Alvarado L."/>
            <person name="Berlin A."/>
            <person name="Chapman S.B."/>
            <person name="Chen Z."/>
            <person name="Freedman E."/>
            <person name="Gellesch M."/>
            <person name="Goldberg J."/>
            <person name="Griggs A."/>
            <person name="Gujja S."/>
            <person name="Heilman E."/>
            <person name="Heiman D."/>
            <person name="Howarth C."/>
            <person name="Mehta T."/>
            <person name="Neiman D."/>
            <person name="Pearson M."/>
            <person name="Roberts A."/>
            <person name="Saif S."/>
            <person name="Shea T."/>
            <person name="Shenoy N."/>
            <person name="Sisk P."/>
            <person name="Stolte C."/>
            <person name="Sykes S."/>
            <person name="White J."/>
            <person name="Yandava C."/>
            <person name="Burger G."/>
            <person name="Gray M.W."/>
            <person name="Holland P.W.H."/>
            <person name="King N."/>
            <person name="Lang F.B.F."/>
            <person name="Roger A.J."/>
            <person name="Ruiz-Trillo I."/>
            <person name="Haas B."/>
            <person name="Nusbaum C."/>
            <person name="Birren B."/>
        </authorList>
    </citation>
    <scope>NUCLEOTIDE SEQUENCE [LARGE SCALE GENOMIC DNA]</scope>
    <source>
        <strain evidence="7 8">JP610</strain>
    </source>
</reference>
<feature type="domain" description="C2H2-type" evidence="6">
    <location>
        <begin position="113"/>
        <end position="140"/>
    </location>
</feature>
<accession>A0A0L0F247</accession>
<dbReference type="EMBL" id="KQ251704">
    <property type="protein sequence ID" value="KNC70248.1"/>
    <property type="molecule type" value="Genomic_DNA"/>
</dbReference>